<dbReference type="SUPFAM" id="SSF81383">
    <property type="entry name" value="F-box domain"/>
    <property type="match status" value="1"/>
</dbReference>
<feature type="region of interest" description="Disordered" evidence="2">
    <location>
        <begin position="476"/>
        <end position="689"/>
    </location>
</feature>
<dbReference type="InterPro" id="IPR001810">
    <property type="entry name" value="F-box_dom"/>
</dbReference>
<feature type="compositionally biased region" description="Polar residues" evidence="2">
    <location>
        <begin position="497"/>
        <end position="514"/>
    </location>
</feature>
<organism evidence="4 5">
    <name type="scientific">Chilo suppressalis</name>
    <name type="common">Asiatic rice borer moth</name>
    <dbReference type="NCBI Taxonomy" id="168631"/>
    <lineage>
        <taxon>Eukaryota</taxon>
        <taxon>Metazoa</taxon>
        <taxon>Ecdysozoa</taxon>
        <taxon>Arthropoda</taxon>
        <taxon>Hexapoda</taxon>
        <taxon>Insecta</taxon>
        <taxon>Pterygota</taxon>
        <taxon>Neoptera</taxon>
        <taxon>Endopterygota</taxon>
        <taxon>Lepidoptera</taxon>
        <taxon>Glossata</taxon>
        <taxon>Ditrysia</taxon>
        <taxon>Pyraloidea</taxon>
        <taxon>Crambidae</taxon>
        <taxon>Crambinae</taxon>
        <taxon>Chilo</taxon>
    </lineage>
</organism>
<feature type="region of interest" description="Disordered" evidence="2">
    <location>
        <begin position="138"/>
        <end position="171"/>
    </location>
</feature>
<dbReference type="InterPro" id="IPR036047">
    <property type="entry name" value="F-box-like_dom_sf"/>
</dbReference>
<keyword evidence="1" id="KW-0833">Ubl conjugation pathway</keyword>
<evidence type="ECO:0000259" key="3">
    <source>
        <dbReference type="PROSITE" id="PS50181"/>
    </source>
</evidence>
<dbReference type="Pfam" id="PF00646">
    <property type="entry name" value="F-box"/>
    <property type="match status" value="1"/>
</dbReference>
<dbReference type="EMBL" id="OU963920">
    <property type="protein sequence ID" value="CAH0404060.1"/>
    <property type="molecule type" value="Genomic_DNA"/>
</dbReference>
<dbReference type="PROSITE" id="PS50181">
    <property type="entry name" value="FBOX"/>
    <property type="match status" value="1"/>
</dbReference>
<reference evidence="4" key="1">
    <citation type="submission" date="2021-12" db="EMBL/GenBank/DDBJ databases">
        <authorList>
            <person name="King R."/>
        </authorList>
    </citation>
    <scope>NUCLEOTIDE SEQUENCE</scope>
</reference>
<name>A0ABN8B4A5_CHISP</name>
<feature type="domain" description="F-box" evidence="3">
    <location>
        <begin position="35"/>
        <end position="81"/>
    </location>
</feature>
<dbReference type="SMART" id="SM00367">
    <property type="entry name" value="LRR_CC"/>
    <property type="match status" value="3"/>
</dbReference>
<evidence type="ECO:0000313" key="4">
    <source>
        <dbReference type="EMBL" id="CAH0404060.1"/>
    </source>
</evidence>
<dbReference type="InterPro" id="IPR006553">
    <property type="entry name" value="Leu-rich_rpt_Cys-con_subtyp"/>
</dbReference>
<dbReference type="Proteomes" id="UP001153292">
    <property type="component" value="Chromosome 27"/>
</dbReference>
<proteinExistence type="predicted"/>
<evidence type="ECO:0000256" key="1">
    <source>
        <dbReference type="ARBA" id="ARBA00022786"/>
    </source>
</evidence>
<accession>A0ABN8B4A5</accession>
<evidence type="ECO:0000313" key="5">
    <source>
        <dbReference type="Proteomes" id="UP001153292"/>
    </source>
</evidence>
<dbReference type="PANTHER" id="PTHR13318">
    <property type="entry name" value="PARTNER OF PAIRED, ISOFORM B-RELATED"/>
    <property type="match status" value="1"/>
</dbReference>
<feature type="region of interest" description="Disordered" evidence="2">
    <location>
        <begin position="710"/>
        <end position="741"/>
    </location>
</feature>
<evidence type="ECO:0000256" key="2">
    <source>
        <dbReference type="SAM" id="MobiDB-lite"/>
    </source>
</evidence>
<feature type="compositionally biased region" description="Basic and acidic residues" evidence="2">
    <location>
        <begin position="716"/>
        <end position="736"/>
    </location>
</feature>
<dbReference type="Gene3D" id="3.80.10.10">
    <property type="entry name" value="Ribonuclease Inhibitor"/>
    <property type="match status" value="3"/>
</dbReference>
<feature type="compositionally biased region" description="Polar residues" evidence="2">
    <location>
        <begin position="664"/>
        <end position="684"/>
    </location>
</feature>
<feature type="compositionally biased region" description="Acidic residues" evidence="2">
    <location>
        <begin position="641"/>
        <end position="650"/>
    </location>
</feature>
<sequence>METSLKEGEDKELDDSGCVQDVCPAPKQLDDESQEAELLDLSDDVLLLILKHCSPRDLKALGYTCPRLGRLIKDRTLWQRVDARGEPTGRARLRWFLAHALGSNTTELKLTGYAREAKGCLGHVDRKRKEIEEELEMINKKDSEDPEAATSSTSGPSQAGPATANSESPVQIIREDPLTRLQRLYAQQLPRYSGILSWPEDGPGEVDPEDVVLLDGSCPGPQFTFTQCTLRQLRTQCSLTSLTLQYCNINCNTTGINHFPPTLKRLSLRGSKCYNLPLDKSFLFNIQDYLPQLEYLDLSECEWLEPASFLPLSKVSKLTHLIMRDCHRMAEFVAYASLATRYGFRKLQVLDVRGSPLGDSEVAALGWLPVLQELYAMPARCIPPPPPDHSHCRDERLPAHNDLEPWEMQEPEYFQIKPQVVEPMDTRSSTSIDDIEEHIEQLRNYENNICLHGVEYNMCMEGIRCAIKAEQSVNADKQSTEPSKSSEDTTKVPAPPTANSTNQTKSSQASTSNETEPEKCVCSSSRNITQYTQYTFPPDTSGTDMIEISLKSDPSDRSDNETQNYVTFKRVRHNPSHSGASSNARQIIFDPNENKSEDQPGPSLKRCQNDDNVVPSKKSKSKDSEHSSPAITNSDQKEPFSNDEDSSDEEIPLKKICKGVVNDGASTSQSTEKPPTKTPENSEATSKKKKYDYVRFRQNMEPVIVRRDAEEVEAEEREREERDREMQRQARERQNEENQNVEARPRAHVLYVNVGQQLHTVYRLSIHNEPPIFYSFARNSHLRFRPNVGNIFYTPPTARLDATSLITDSALRRFGRADIDDINVVNIGPCRPPGDPGARPNKSNLRVLSVTGFRSITDRSLEHLATAAPHLRRIDFSESGVTQHGVENFKSLRPDCEVIFSEYVEKEDKP</sequence>
<protein>
    <recommendedName>
        <fullName evidence="3">F-box domain-containing protein</fullName>
    </recommendedName>
</protein>
<dbReference type="InterPro" id="IPR032675">
    <property type="entry name" value="LRR_dom_sf"/>
</dbReference>
<keyword evidence="5" id="KW-1185">Reference proteome</keyword>
<dbReference type="SUPFAM" id="SSF52047">
    <property type="entry name" value="RNI-like"/>
    <property type="match status" value="1"/>
</dbReference>
<feature type="compositionally biased region" description="Polar residues" evidence="2">
    <location>
        <begin position="576"/>
        <end position="585"/>
    </location>
</feature>
<gene>
    <name evidence="4" type="ORF">CHILSU_LOCUS7367</name>
</gene>
<feature type="compositionally biased region" description="Polar residues" evidence="2">
    <location>
        <begin position="522"/>
        <end position="543"/>
    </location>
</feature>